<evidence type="ECO:0000313" key="2">
    <source>
        <dbReference type="EMBL" id="VDP32489.1"/>
    </source>
</evidence>
<dbReference type="Proteomes" id="UP000050761">
    <property type="component" value="Unassembled WGS sequence"/>
</dbReference>
<gene>
    <name evidence="2" type="ORF">HPBE_LOCUS22418</name>
</gene>
<feature type="region of interest" description="Disordered" evidence="1">
    <location>
        <begin position="29"/>
        <end position="60"/>
    </location>
</feature>
<evidence type="ECO:0000313" key="4">
    <source>
        <dbReference type="WBParaSite" id="HPBE_0002241901-mRNA-1"/>
    </source>
</evidence>
<protein>
    <submittedName>
        <fullName evidence="4">BESS domain-containing protein</fullName>
    </submittedName>
</protein>
<accession>A0A3P8GC80</accession>
<keyword evidence="3" id="KW-1185">Reference proteome</keyword>
<name>A0A183GIG0_HELPZ</name>
<proteinExistence type="predicted"/>
<evidence type="ECO:0000256" key="1">
    <source>
        <dbReference type="SAM" id="MobiDB-lite"/>
    </source>
</evidence>
<sequence length="205" mass="23870">MKRKDVKGNSAKAQCKKLEDCFFRVKKQLQNPRTGSGAHEMDFDSSRKTQVLPSRKRSDISTHDAVTMKLCQTLDNVNSDRTREADGFEAFGNFVSSALREEHASEPRRARQLKVKMMTILTNMKKMNCMEEPKFRLYTILWFMTLETAAVERYGISNFFEDEDSRGVVGNIATDAKSIRYMMPTFFFPKRWCSMKRLVFYPLLQ</sequence>
<reference evidence="4" key="2">
    <citation type="submission" date="2019-09" db="UniProtKB">
        <authorList>
            <consortium name="WormBaseParasite"/>
        </authorList>
    </citation>
    <scope>IDENTIFICATION</scope>
</reference>
<organism evidence="3 4">
    <name type="scientific">Heligmosomoides polygyrus</name>
    <name type="common">Parasitic roundworm</name>
    <dbReference type="NCBI Taxonomy" id="6339"/>
    <lineage>
        <taxon>Eukaryota</taxon>
        <taxon>Metazoa</taxon>
        <taxon>Ecdysozoa</taxon>
        <taxon>Nematoda</taxon>
        <taxon>Chromadorea</taxon>
        <taxon>Rhabditida</taxon>
        <taxon>Rhabditina</taxon>
        <taxon>Rhabditomorpha</taxon>
        <taxon>Strongyloidea</taxon>
        <taxon>Heligmosomidae</taxon>
        <taxon>Heligmosomoides</taxon>
    </lineage>
</organism>
<accession>A0A183GIG0</accession>
<dbReference type="EMBL" id="UZAH01033977">
    <property type="protein sequence ID" value="VDP32489.1"/>
    <property type="molecule type" value="Genomic_DNA"/>
</dbReference>
<evidence type="ECO:0000313" key="3">
    <source>
        <dbReference type="Proteomes" id="UP000050761"/>
    </source>
</evidence>
<dbReference type="WBParaSite" id="HPBE_0002241901-mRNA-1">
    <property type="protein sequence ID" value="HPBE_0002241901-mRNA-1"/>
    <property type="gene ID" value="HPBE_0002241901"/>
</dbReference>
<dbReference type="AlphaFoldDB" id="A0A183GIG0"/>
<reference evidence="2 3" key="1">
    <citation type="submission" date="2018-11" db="EMBL/GenBank/DDBJ databases">
        <authorList>
            <consortium name="Pathogen Informatics"/>
        </authorList>
    </citation>
    <scope>NUCLEOTIDE SEQUENCE [LARGE SCALE GENOMIC DNA]</scope>
</reference>